<name>A0A1J5T9J2_9ARCH</name>
<sequence>MSAATARKAALAYWGFAPKAAARASKGVDLQVHGECGTAGLDEAAAPLKRFAALVAREWPEHIGAVGGHGRLPLPLLERLAGLAKGTDEKPGASSPEEAEAWARHLVDAERKCFLAVSEHRGARRVLLLHLGV</sequence>
<organism evidence="1 2">
    <name type="scientific">Marine Group III euryarchaeote CG-Bathy2</name>
    <dbReference type="NCBI Taxonomy" id="1889002"/>
    <lineage>
        <taxon>Archaea</taxon>
        <taxon>Methanobacteriati</taxon>
        <taxon>Thermoplasmatota</taxon>
        <taxon>Thermoplasmata</taxon>
        <taxon>Candidatus Thermoprofundales</taxon>
    </lineage>
</organism>
<comment type="caution">
    <text evidence="1">The sequence shown here is derived from an EMBL/GenBank/DDBJ whole genome shotgun (WGS) entry which is preliminary data.</text>
</comment>
<dbReference type="EMBL" id="MIYT01000001">
    <property type="protein sequence ID" value="OIR12957.1"/>
    <property type="molecule type" value="Genomic_DNA"/>
</dbReference>
<dbReference type="Proteomes" id="UP000182853">
    <property type="component" value="Unassembled WGS sequence"/>
</dbReference>
<proteinExistence type="predicted"/>
<dbReference type="AlphaFoldDB" id="A0A1J5T9J2"/>
<evidence type="ECO:0000313" key="1">
    <source>
        <dbReference type="EMBL" id="OIR12957.1"/>
    </source>
</evidence>
<accession>A0A1J5T9J2</accession>
<gene>
    <name evidence="1" type="ORF">BEU05_00035</name>
</gene>
<reference evidence="1 2" key="1">
    <citation type="submission" date="2016-08" db="EMBL/GenBank/DDBJ databases">
        <title>New Insights into Marine Group III Euryarchaeota, from dark to light.</title>
        <authorList>
            <person name="Haro-Moreno J.M."/>
            <person name="Rodriguez-Valera F."/>
            <person name="Lopez-Garcia P."/>
            <person name="Moreira D."/>
            <person name="Martin-Cuadrado A.B."/>
        </authorList>
    </citation>
    <scope>NUCLEOTIDE SEQUENCE [LARGE SCALE GENOMIC DNA]</scope>
    <source>
        <strain evidence="1">CG-Bathy2</strain>
    </source>
</reference>
<protein>
    <submittedName>
        <fullName evidence="1">Uncharacterized protein</fullName>
    </submittedName>
</protein>
<evidence type="ECO:0000313" key="2">
    <source>
        <dbReference type="Proteomes" id="UP000182853"/>
    </source>
</evidence>